<gene>
    <name evidence="2" type="ORF">B0T21DRAFT_346702</name>
</gene>
<accession>A0AA40BSA0</accession>
<dbReference type="PANTHER" id="PTHR31687:SF3">
    <property type="entry name" value="PROTEIN URG3"/>
    <property type="match status" value="1"/>
</dbReference>
<evidence type="ECO:0000256" key="1">
    <source>
        <dbReference type="SAM" id="MobiDB-lite"/>
    </source>
</evidence>
<dbReference type="AlphaFoldDB" id="A0AA40BSA0"/>
<feature type="compositionally biased region" description="Low complexity" evidence="1">
    <location>
        <begin position="16"/>
        <end position="36"/>
    </location>
</feature>
<evidence type="ECO:0008006" key="4">
    <source>
        <dbReference type="Google" id="ProtNLM"/>
    </source>
</evidence>
<dbReference type="PANTHER" id="PTHR31687">
    <property type="match status" value="1"/>
</dbReference>
<feature type="compositionally biased region" description="Polar residues" evidence="1">
    <location>
        <begin position="37"/>
        <end position="50"/>
    </location>
</feature>
<evidence type="ECO:0000313" key="2">
    <source>
        <dbReference type="EMBL" id="KAK0739388.1"/>
    </source>
</evidence>
<reference evidence="2" key="1">
    <citation type="submission" date="2023-06" db="EMBL/GenBank/DDBJ databases">
        <title>Genome-scale phylogeny and comparative genomics of the fungal order Sordariales.</title>
        <authorList>
            <consortium name="Lawrence Berkeley National Laboratory"/>
            <person name="Hensen N."/>
            <person name="Bonometti L."/>
            <person name="Westerberg I."/>
            <person name="Brannstrom I.O."/>
            <person name="Guillou S."/>
            <person name="Cros-Aarteil S."/>
            <person name="Calhoun S."/>
            <person name="Haridas S."/>
            <person name="Kuo A."/>
            <person name="Mondo S."/>
            <person name="Pangilinan J."/>
            <person name="Riley R."/>
            <person name="Labutti K."/>
            <person name="Andreopoulos B."/>
            <person name="Lipzen A."/>
            <person name="Chen C."/>
            <person name="Yanf M."/>
            <person name="Daum C."/>
            <person name="Ng V."/>
            <person name="Clum A."/>
            <person name="Steindorff A."/>
            <person name="Ohm R."/>
            <person name="Martin F."/>
            <person name="Silar P."/>
            <person name="Natvig D."/>
            <person name="Lalanne C."/>
            <person name="Gautier V."/>
            <person name="Ament-Velasquez S.L."/>
            <person name="Kruys A."/>
            <person name="Hutchinson M.I."/>
            <person name="Powell A.J."/>
            <person name="Barry K."/>
            <person name="Miller A.N."/>
            <person name="Grigoriev I.V."/>
            <person name="Debuchy R."/>
            <person name="Gladieux P."/>
            <person name="Thoren M.H."/>
            <person name="Johannesson H."/>
        </authorList>
    </citation>
    <scope>NUCLEOTIDE SEQUENCE</scope>
    <source>
        <strain evidence="2">CBS 540.89</strain>
    </source>
</reference>
<feature type="region of interest" description="Disordered" evidence="1">
    <location>
        <begin position="1"/>
        <end position="72"/>
    </location>
</feature>
<dbReference type="InterPro" id="IPR012469">
    <property type="entry name" value="DUF1688"/>
</dbReference>
<name>A0AA40BSA0_9PEZI</name>
<feature type="compositionally biased region" description="Low complexity" evidence="1">
    <location>
        <begin position="51"/>
        <end position="72"/>
    </location>
</feature>
<dbReference type="Proteomes" id="UP001172159">
    <property type="component" value="Unassembled WGS sequence"/>
</dbReference>
<dbReference type="Pfam" id="PF07958">
    <property type="entry name" value="DUF1688"/>
    <property type="match status" value="1"/>
</dbReference>
<evidence type="ECO:0000313" key="3">
    <source>
        <dbReference type="Proteomes" id="UP001172159"/>
    </source>
</evidence>
<dbReference type="EMBL" id="JAUKTV010000004">
    <property type="protein sequence ID" value="KAK0739388.1"/>
    <property type="molecule type" value="Genomic_DNA"/>
</dbReference>
<proteinExistence type="predicted"/>
<comment type="caution">
    <text evidence="2">The sequence shown here is derived from an EMBL/GenBank/DDBJ whole genome shotgun (WGS) entry which is preliminary data.</text>
</comment>
<sequence>MGLFSRRDKAPKAAADDQPVLSSSHSKTSLTSASSSIVTPINTSSRILNRTSAGTTSTTGPGTPLTPFSPTGMNPMLPRVDMPRPPDPQLDPAGYLRSLGAVRERCQIVSSKALKNDLRHFDVDMRKFPDVVSFVANIIKRDYDAPFTSIPAHGRYQHFGVGGRDRIAHLLATWPEDMVDNTEKCKRMIDLFLVSVLLDAGAGTKWSYKSVENGRVYRRSEGIAVATLDMFKTGLFSGNPANKYQVDKEGLRQLTVEKLTQGLQSKPGSEMAGIEGRAQLLIRLSEALGNKEYFGEDGRPGNMLDHVLSHPSTQASSVIIVPLPVLWNVLMDGLAPIWPPSRTAINGVSLGDAWPCSSMPQPAQSPTSPTFSPFPNTTGQSNGIAPWESILPFHKLTQWLTYSLMQPMQTIMKIQFAGQELLTGLPEYRNGGLFIDMGVLTLKPEDQERGLQHYAEYCQRTGTKAVEVAPMFEPSDDVIVEWRGVTVGFLDMLAMEVNRTLKTELAGGELSLPQVLEAGSWKGGREIAEVSRPNTKEPPILIDSDGTVF</sequence>
<keyword evidence="3" id="KW-1185">Reference proteome</keyword>
<organism evidence="2 3">
    <name type="scientific">Apiosordaria backusii</name>
    <dbReference type="NCBI Taxonomy" id="314023"/>
    <lineage>
        <taxon>Eukaryota</taxon>
        <taxon>Fungi</taxon>
        <taxon>Dikarya</taxon>
        <taxon>Ascomycota</taxon>
        <taxon>Pezizomycotina</taxon>
        <taxon>Sordariomycetes</taxon>
        <taxon>Sordariomycetidae</taxon>
        <taxon>Sordariales</taxon>
        <taxon>Lasiosphaeriaceae</taxon>
        <taxon>Apiosordaria</taxon>
    </lineage>
</organism>
<feature type="compositionally biased region" description="Basic and acidic residues" evidence="1">
    <location>
        <begin position="1"/>
        <end position="15"/>
    </location>
</feature>
<protein>
    <recommendedName>
        <fullName evidence="4">Uracil catabolism protein 4</fullName>
    </recommendedName>
</protein>